<comment type="caution">
    <text evidence="2">The sequence shown here is derived from an EMBL/GenBank/DDBJ whole genome shotgun (WGS) entry which is preliminary data.</text>
</comment>
<keyword evidence="3" id="KW-1185">Reference proteome</keyword>
<evidence type="ECO:0000313" key="3">
    <source>
        <dbReference type="Proteomes" id="UP001335648"/>
    </source>
</evidence>
<dbReference type="Proteomes" id="UP001335648">
    <property type="component" value="Unassembled WGS sequence"/>
</dbReference>
<accession>A0AAN8GMA1</accession>
<feature type="region of interest" description="Disordered" evidence="1">
    <location>
        <begin position="12"/>
        <end position="67"/>
    </location>
</feature>
<reference evidence="2 3" key="1">
    <citation type="journal article" date="2023" name="Mol. Biol. Evol.">
        <title>Genomics of Secondarily Temperate Adaptation in the Only Non-Antarctic Icefish.</title>
        <authorList>
            <person name="Rivera-Colon A.G."/>
            <person name="Rayamajhi N."/>
            <person name="Minhas B.F."/>
            <person name="Madrigal G."/>
            <person name="Bilyk K.T."/>
            <person name="Yoon V."/>
            <person name="Hune M."/>
            <person name="Gregory S."/>
            <person name="Cheng C.H.C."/>
            <person name="Catchen J.M."/>
        </authorList>
    </citation>
    <scope>NUCLEOTIDE SEQUENCE [LARGE SCALE GENOMIC DNA]</scope>
    <source>
        <strain evidence="2">JC2023a</strain>
    </source>
</reference>
<gene>
    <name evidence="2" type="ORF">CesoFtcFv8_021404</name>
</gene>
<sequence length="110" mass="11837">MCILVKQHCSSGTPWKNTARVSSPREPGCEAPEDRCVWGDSAGLQRAQSRRGGADHGEVKGGSRSSVHGLMLTSRGQTSGCLPPGTRLLSPALVLQEMRRTRQISGRLQL</sequence>
<proteinExistence type="predicted"/>
<feature type="compositionally biased region" description="Basic and acidic residues" evidence="1">
    <location>
        <begin position="52"/>
        <end position="61"/>
    </location>
</feature>
<evidence type="ECO:0000313" key="2">
    <source>
        <dbReference type="EMBL" id="KAK5882862.1"/>
    </source>
</evidence>
<feature type="compositionally biased region" description="Polar residues" evidence="1">
    <location>
        <begin position="12"/>
        <end position="21"/>
    </location>
</feature>
<name>A0AAN8GMA1_9TELE</name>
<organism evidence="2 3">
    <name type="scientific">Champsocephalus esox</name>
    <name type="common">pike icefish</name>
    <dbReference type="NCBI Taxonomy" id="159716"/>
    <lineage>
        <taxon>Eukaryota</taxon>
        <taxon>Metazoa</taxon>
        <taxon>Chordata</taxon>
        <taxon>Craniata</taxon>
        <taxon>Vertebrata</taxon>
        <taxon>Euteleostomi</taxon>
        <taxon>Actinopterygii</taxon>
        <taxon>Neopterygii</taxon>
        <taxon>Teleostei</taxon>
        <taxon>Neoteleostei</taxon>
        <taxon>Acanthomorphata</taxon>
        <taxon>Eupercaria</taxon>
        <taxon>Perciformes</taxon>
        <taxon>Notothenioidei</taxon>
        <taxon>Channichthyidae</taxon>
        <taxon>Champsocephalus</taxon>
    </lineage>
</organism>
<dbReference type="EMBL" id="JAULUE010002062">
    <property type="protein sequence ID" value="KAK5882862.1"/>
    <property type="molecule type" value="Genomic_DNA"/>
</dbReference>
<protein>
    <submittedName>
        <fullName evidence="2">Uncharacterized protein</fullName>
    </submittedName>
</protein>
<evidence type="ECO:0000256" key="1">
    <source>
        <dbReference type="SAM" id="MobiDB-lite"/>
    </source>
</evidence>
<dbReference type="AlphaFoldDB" id="A0AAN8GMA1"/>